<dbReference type="FunFam" id="3.90.550.50:FF:000038">
    <property type="entry name" value="Predicted protein"/>
    <property type="match status" value="1"/>
</dbReference>
<dbReference type="PANTHER" id="PTHR10811">
    <property type="entry name" value="FRINGE-RELATED"/>
    <property type="match status" value="1"/>
</dbReference>
<evidence type="ECO:0000256" key="4">
    <source>
        <dbReference type="ARBA" id="ARBA00022692"/>
    </source>
</evidence>
<keyword evidence="4" id="KW-0812">Transmembrane</keyword>
<organism evidence="10">
    <name type="scientific">Physcomitrium patens</name>
    <name type="common">Spreading-leaved earth moss</name>
    <name type="synonym">Physcomitrella patens</name>
    <dbReference type="NCBI Taxonomy" id="3218"/>
    <lineage>
        <taxon>Eukaryota</taxon>
        <taxon>Viridiplantae</taxon>
        <taxon>Streptophyta</taxon>
        <taxon>Embryophyta</taxon>
        <taxon>Bryophyta</taxon>
        <taxon>Bryophytina</taxon>
        <taxon>Bryopsida</taxon>
        <taxon>Funariidae</taxon>
        <taxon>Funariales</taxon>
        <taxon>Funariaceae</taxon>
        <taxon>Physcomitrium</taxon>
    </lineage>
</organism>
<evidence type="ECO:0000256" key="6">
    <source>
        <dbReference type="ARBA" id="ARBA00022989"/>
    </source>
</evidence>
<dbReference type="Pfam" id="PF04646">
    <property type="entry name" value="DUF604"/>
    <property type="match status" value="1"/>
</dbReference>
<evidence type="ECO:0000313" key="12">
    <source>
        <dbReference type="Proteomes" id="UP000006727"/>
    </source>
</evidence>
<comment type="subcellular location">
    <subcellularLocation>
        <location evidence="8">Endomembrane system</location>
        <topology evidence="8">Single-pass membrane protein</topology>
    </subcellularLocation>
    <subcellularLocation>
        <location evidence="1">Membrane</location>
        <topology evidence="1">Single-pass type II membrane protein</topology>
    </subcellularLocation>
</comment>
<keyword evidence="7" id="KW-0472">Membrane</keyword>
<dbReference type="InParanoid" id="A0A2K1IBI1"/>
<dbReference type="GO" id="GO:0016020">
    <property type="term" value="C:membrane"/>
    <property type="evidence" value="ECO:0007669"/>
    <property type="project" value="UniProtKB-SubCell"/>
</dbReference>
<dbReference type="EnsemblPlants" id="Pp3c26_1840V3.1">
    <property type="protein sequence ID" value="Pp3c26_1840V3.1"/>
    <property type="gene ID" value="Pp3c26_1840"/>
</dbReference>
<evidence type="ECO:0000259" key="9">
    <source>
        <dbReference type="Pfam" id="PF02434"/>
    </source>
</evidence>
<dbReference type="GO" id="GO:0012505">
    <property type="term" value="C:endomembrane system"/>
    <property type="evidence" value="ECO:0007669"/>
    <property type="project" value="UniProtKB-SubCell"/>
</dbReference>
<keyword evidence="2" id="KW-0328">Glycosyltransferase</keyword>
<keyword evidence="12" id="KW-1185">Reference proteome</keyword>
<dbReference type="Gene3D" id="3.90.550.50">
    <property type="match status" value="1"/>
</dbReference>
<keyword evidence="3" id="KW-0808">Transferase</keyword>
<dbReference type="STRING" id="3218.A0A2K1IBI1"/>
<evidence type="ECO:0000256" key="2">
    <source>
        <dbReference type="ARBA" id="ARBA00022676"/>
    </source>
</evidence>
<evidence type="ECO:0000256" key="8">
    <source>
        <dbReference type="ARBA" id="ARBA00037847"/>
    </source>
</evidence>
<evidence type="ECO:0000256" key="7">
    <source>
        <dbReference type="ARBA" id="ARBA00023136"/>
    </source>
</evidence>
<dbReference type="AlphaFoldDB" id="A0A2K1IBI1"/>
<evidence type="ECO:0000313" key="10">
    <source>
        <dbReference type="EMBL" id="PNR26629.1"/>
    </source>
</evidence>
<keyword evidence="6" id="KW-1133">Transmembrane helix</keyword>
<dbReference type="GO" id="GO:0008375">
    <property type="term" value="F:acetylglucosaminyltransferase activity"/>
    <property type="evidence" value="ECO:0000318"/>
    <property type="project" value="GO_Central"/>
</dbReference>
<protein>
    <recommendedName>
        <fullName evidence="9">Fringe-like glycosyltransferase domain-containing protein</fullName>
    </recommendedName>
</protein>
<evidence type="ECO:0000313" key="11">
    <source>
        <dbReference type="EnsemblPlants" id="Pp3c26_1840V3.1"/>
    </source>
</evidence>
<proteinExistence type="predicted"/>
<name>A0A2K1IBI1_PHYPA</name>
<dbReference type="InterPro" id="IPR003378">
    <property type="entry name" value="Fringe-like_glycosylTrfase"/>
</dbReference>
<dbReference type="Proteomes" id="UP000006727">
    <property type="component" value="Chromosome 26"/>
</dbReference>
<dbReference type="Pfam" id="PF02434">
    <property type="entry name" value="Fringe"/>
    <property type="match status" value="1"/>
</dbReference>
<dbReference type="PaxDb" id="3218-PP1S149_250V6.1"/>
<evidence type="ECO:0000256" key="3">
    <source>
        <dbReference type="ARBA" id="ARBA00022679"/>
    </source>
</evidence>
<dbReference type="Gramene" id="Pp3c26_1840V3.1">
    <property type="protein sequence ID" value="Pp3c26_1840V3.1"/>
    <property type="gene ID" value="Pp3c26_1840"/>
</dbReference>
<evidence type="ECO:0000256" key="5">
    <source>
        <dbReference type="ARBA" id="ARBA00022968"/>
    </source>
</evidence>
<sequence>MMATINKSNSMRRSMSGRFISFESSFSWISFVIILSCGCSCVYLLHSVVLSRHKFSTVHNFSSSVTQCDTNIFTVEQSLFASSTKDLNRTQMETVKRTQAQPKEGAALSRVVFAIAGAAKNWPKRKEYVKKWYNSAEGVRAIIWLDKQVNETWEPDAPPFKVSGDTSRFSYTFKGGRRSAVRLARIVSETFRLELPDVDWFVMGDDDTFFFPMNLVKVLSKYDHRKMYYIGSNSETHSQNVFFSFKQAFGGGGFAISYGLAMELAPMQDSCLLRQGIQSICWLKKLHLDFLTITRGVGYDRYPHLYGSDDRVFACMSELGVSLTKESGFHQMDIQGDPTGLLATHPQTPLVSIHHMDLFYPIFPNRTRLEAMDHLLKAAEVEPYSLLQQSICYADHGNWSISISWGYVVQVYKGFLTPKDLETPLRTFNTIRRKNADVDFSFNTRPVPQGLCMRPSLYYMQSVNGSSARIDGLIESIYRKTNDLKRQGKCAEKLRPLTSVHRIRVLKEPTKDSWFEAPRRSCCQVKDWSTDSIEVHLTGCQHGETFLGITE</sequence>
<gene>
    <name evidence="10" type="ORF">PHYPA_030110</name>
</gene>
<accession>A0A2K1IBI1</accession>
<evidence type="ECO:0000256" key="1">
    <source>
        <dbReference type="ARBA" id="ARBA00004606"/>
    </source>
</evidence>
<dbReference type="EnsemblPlants" id="Pp3c26_1840V3.2">
    <property type="protein sequence ID" value="Pp3c26_1840V3.2"/>
    <property type="gene ID" value="Pp3c26_1840"/>
</dbReference>
<reference evidence="10 12" key="2">
    <citation type="journal article" date="2018" name="Plant J.">
        <title>The Physcomitrella patens chromosome-scale assembly reveals moss genome structure and evolution.</title>
        <authorList>
            <person name="Lang D."/>
            <person name="Ullrich K.K."/>
            <person name="Murat F."/>
            <person name="Fuchs J."/>
            <person name="Jenkins J."/>
            <person name="Haas F.B."/>
            <person name="Piednoel M."/>
            <person name="Gundlach H."/>
            <person name="Van Bel M."/>
            <person name="Meyberg R."/>
            <person name="Vives C."/>
            <person name="Morata J."/>
            <person name="Symeonidi A."/>
            <person name="Hiss M."/>
            <person name="Muchero W."/>
            <person name="Kamisugi Y."/>
            <person name="Saleh O."/>
            <person name="Blanc G."/>
            <person name="Decker E.L."/>
            <person name="van Gessel N."/>
            <person name="Grimwood J."/>
            <person name="Hayes R.D."/>
            <person name="Graham S.W."/>
            <person name="Gunter L.E."/>
            <person name="McDaniel S.F."/>
            <person name="Hoernstein S.N.W."/>
            <person name="Larsson A."/>
            <person name="Li F.W."/>
            <person name="Perroud P.F."/>
            <person name="Phillips J."/>
            <person name="Ranjan P."/>
            <person name="Rokshar D.S."/>
            <person name="Rothfels C.J."/>
            <person name="Schneider L."/>
            <person name="Shu S."/>
            <person name="Stevenson D.W."/>
            <person name="Thummler F."/>
            <person name="Tillich M."/>
            <person name="Villarreal Aguilar J.C."/>
            <person name="Widiez T."/>
            <person name="Wong G.K."/>
            <person name="Wymore A."/>
            <person name="Zhang Y."/>
            <person name="Zimmer A.D."/>
            <person name="Quatrano R.S."/>
            <person name="Mayer K.F.X."/>
            <person name="Goodstein D."/>
            <person name="Casacuberta J.M."/>
            <person name="Vandepoele K."/>
            <person name="Reski R."/>
            <person name="Cuming A.C."/>
            <person name="Tuskan G.A."/>
            <person name="Maumus F."/>
            <person name="Salse J."/>
            <person name="Schmutz J."/>
            <person name="Rensing S.A."/>
        </authorList>
    </citation>
    <scope>NUCLEOTIDE SEQUENCE [LARGE SCALE GENOMIC DNA]</scope>
    <source>
        <strain evidence="11 12">cv. Gransden 2004</strain>
    </source>
</reference>
<dbReference type="Gramene" id="Pp3c26_1840V3.2">
    <property type="protein sequence ID" value="Pp3c26_1840V3.2"/>
    <property type="gene ID" value="Pp3c26_1840"/>
</dbReference>
<reference evidence="11" key="3">
    <citation type="submission" date="2020-12" db="UniProtKB">
        <authorList>
            <consortium name="EnsemblPlants"/>
        </authorList>
    </citation>
    <scope>IDENTIFICATION</scope>
</reference>
<feature type="domain" description="Fringe-like glycosyltransferase" evidence="9">
    <location>
        <begin position="196"/>
        <end position="275"/>
    </location>
</feature>
<dbReference type="InterPro" id="IPR006740">
    <property type="entry name" value="DUF604"/>
</dbReference>
<reference evidence="10 12" key="1">
    <citation type="journal article" date="2008" name="Science">
        <title>The Physcomitrella genome reveals evolutionary insights into the conquest of land by plants.</title>
        <authorList>
            <person name="Rensing S."/>
            <person name="Lang D."/>
            <person name="Zimmer A."/>
            <person name="Terry A."/>
            <person name="Salamov A."/>
            <person name="Shapiro H."/>
            <person name="Nishiyama T."/>
            <person name="Perroud P.-F."/>
            <person name="Lindquist E."/>
            <person name="Kamisugi Y."/>
            <person name="Tanahashi T."/>
            <person name="Sakakibara K."/>
            <person name="Fujita T."/>
            <person name="Oishi K."/>
            <person name="Shin-I T."/>
            <person name="Kuroki Y."/>
            <person name="Toyoda A."/>
            <person name="Suzuki Y."/>
            <person name="Hashimoto A."/>
            <person name="Yamaguchi K."/>
            <person name="Sugano A."/>
            <person name="Kohara Y."/>
            <person name="Fujiyama A."/>
            <person name="Anterola A."/>
            <person name="Aoki S."/>
            <person name="Ashton N."/>
            <person name="Barbazuk W.B."/>
            <person name="Barker E."/>
            <person name="Bennetzen J."/>
            <person name="Bezanilla M."/>
            <person name="Blankenship R."/>
            <person name="Cho S.H."/>
            <person name="Dutcher S."/>
            <person name="Estelle M."/>
            <person name="Fawcett J.A."/>
            <person name="Gundlach H."/>
            <person name="Hanada K."/>
            <person name="Heyl A."/>
            <person name="Hicks K.A."/>
            <person name="Hugh J."/>
            <person name="Lohr M."/>
            <person name="Mayer K."/>
            <person name="Melkozernov A."/>
            <person name="Murata T."/>
            <person name="Nelson D."/>
            <person name="Pils B."/>
            <person name="Prigge M."/>
            <person name="Reiss B."/>
            <person name="Renner T."/>
            <person name="Rombauts S."/>
            <person name="Rushton P."/>
            <person name="Sanderfoot A."/>
            <person name="Schween G."/>
            <person name="Shiu S.-H."/>
            <person name="Stueber K."/>
            <person name="Theodoulou F.L."/>
            <person name="Tu H."/>
            <person name="Van de Peer Y."/>
            <person name="Verrier P.J."/>
            <person name="Waters E."/>
            <person name="Wood A."/>
            <person name="Yang L."/>
            <person name="Cove D."/>
            <person name="Cuming A."/>
            <person name="Hasebe M."/>
            <person name="Lucas S."/>
            <person name="Mishler D.B."/>
            <person name="Reski R."/>
            <person name="Grigoriev I."/>
            <person name="Quatrano R.S."/>
            <person name="Boore J.L."/>
        </authorList>
    </citation>
    <scope>NUCLEOTIDE SEQUENCE [LARGE SCALE GENOMIC DNA]</scope>
    <source>
        <strain evidence="11 12">cv. Gransden 2004</strain>
    </source>
</reference>
<keyword evidence="5" id="KW-0735">Signal-anchor</keyword>
<dbReference type="EMBL" id="ABEU02000026">
    <property type="protein sequence ID" value="PNR26629.1"/>
    <property type="molecule type" value="Genomic_DNA"/>
</dbReference>